<sequence>MKFKYILLLSTMVSLMHVSVEAAGPLGRQAGRIDDVKARALTVLEQKCNVCHVRNNPRKVFTPATMELHAERIYKQVFVKRRMPKGDAIRLSAQEEATLLQWLETMGVVKK</sequence>
<protein>
    <recommendedName>
        <fullName evidence="4">Cytochrome c domain-containing protein</fullName>
    </recommendedName>
</protein>
<evidence type="ECO:0000256" key="1">
    <source>
        <dbReference type="SAM" id="SignalP"/>
    </source>
</evidence>
<keyword evidence="3" id="KW-1185">Reference proteome</keyword>
<evidence type="ECO:0000313" key="3">
    <source>
        <dbReference type="Proteomes" id="UP000613030"/>
    </source>
</evidence>
<name>A0ABS1KNS1_9BACT</name>
<dbReference type="EMBL" id="JAERRB010000002">
    <property type="protein sequence ID" value="MBL0741086.1"/>
    <property type="molecule type" value="Genomic_DNA"/>
</dbReference>
<dbReference type="RefSeq" id="WP_202008448.1">
    <property type="nucleotide sequence ID" value="NZ_JAERRB010000002.1"/>
</dbReference>
<proteinExistence type="predicted"/>
<dbReference type="InterPro" id="IPR036909">
    <property type="entry name" value="Cyt_c-like_dom_sf"/>
</dbReference>
<gene>
    <name evidence="2" type="ORF">JI741_07635</name>
</gene>
<dbReference type="Proteomes" id="UP000613030">
    <property type="component" value="Unassembled WGS sequence"/>
</dbReference>
<accession>A0ABS1KNS1</accession>
<feature type="chain" id="PRO_5046698772" description="Cytochrome c domain-containing protein" evidence="1">
    <location>
        <begin position="23"/>
        <end position="111"/>
    </location>
</feature>
<organism evidence="2 3">
    <name type="scientific">Chryseolinea lacunae</name>
    <dbReference type="NCBI Taxonomy" id="2801331"/>
    <lineage>
        <taxon>Bacteria</taxon>
        <taxon>Pseudomonadati</taxon>
        <taxon>Bacteroidota</taxon>
        <taxon>Cytophagia</taxon>
        <taxon>Cytophagales</taxon>
        <taxon>Fulvivirgaceae</taxon>
        <taxon>Chryseolinea</taxon>
    </lineage>
</organism>
<feature type="signal peptide" evidence="1">
    <location>
        <begin position="1"/>
        <end position="22"/>
    </location>
</feature>
<evidence type="ECO:0000313" key="2">
    <source>
        <dbReference type="EMBL" id="MBL0741086.1"/>
    </source>
</evidence>
<reference evidence="2 3" key="1">
    <citation type="submission" date="2021-01" db="EMBL/GenBank/DDBJ databases">
        <title>Chryseolinea sp. Jin1 Genome sequencing and assembly.</title>
        <authorList>
            <person name="Kim I."/>
        </authorList>
    </citation>
    <scope>NUCLEOTIDE SEQUENCE [LARGE SCALE GENOMIC DNA]</scope>
    <source>
        <strain evidence="2 3">Jin1</strain>
    </source>
</reference>
<dbReference type="SUPFAM" id="SSF46626">
    <property type="entry name" value="Cytochrome c"/>
    <property type="match status" value="1"/>
</dbReference>
<keyword evidence="1" id="KW-0732">Signal</keyword>
<comment type="caution">
    <text evidence="2">The sequence shown here is derived from an EMBL/GenBank/DDBJ whole genome shotgun (WGS) entry which is preliminary data.</text>
</comment>
<evidence type="ECO:0008006" key="4">
    <source>
        <dbReference type="Google" id="ProtNLM"/>
    </source>
</evidence>